<evidence type="ECO:0000313" key="2">
    <source>
        <dbReference type="EMBL" id="EKD15667.1"/>
    </source>
</evidence>
<evidence type="ECO:0000313" key="3">
    <source>
        <dbReference type="Proteomes" id="UP000006753"/>
    </source>
</evidence>
<feature type="compositionally biased region" description="Basic residues" evidence="1">
    <location>
        <begin position="491"/>
        <end position="501"/>
    </location>
</feature>
<keyword evidence="3" id="KW-1185">Reference proteome</keyword>
<sequence length="572" mass="62499">MGDYSPNRKRSTPAAAASTESLKQDIQPDPIPVISPVPGPVFNTSPLSFPVVSDPVSEPPSSLNAIDDVEAEKGDGDLEVDRPGSSSNGRRPAVEEDEDSRSEDRSDLGVENPEKGAPRLTAAEKGKGKVVELPEEVNDLINDLPLEPVDESSFIEMPLKDTADEGRNKDQAEGESTLNSGLGDEVVAVEEEDKTHKDTPAAPGTASIVIATEPGEEEDEDEDKEEEKDEEGEVGQRPSKGIERPVSRRGTPKTFTIVRLIEHTNKNGDAAVRPAIRVGDRAPWFRVDYGDFLLDLSTPRSENAQVRNYQGQERYIPRRMLQPIYQPWDIPTRIRIRDDGVPLPLAFLLDGKVAVGSKGNVSFETGEAVMVMGKLDGTVKQEVLVTDYERHAGSFEISDLDQSSVGAPWGLLVHAEDLKAAWTKASAPKLQKVPKKRERSEEDDEQEEEEEEEDDGGQGPIEKPDTGKGKKGQKANKNDAADREGTSNKPLTKKARRTKKVKVFEETEDIEDPGAGPSGVEVPETEEGSKQTALGRAARKKKRDAKKKITAKKNTGRKDDGEPDLKTMLAQL</sequence>
<dbReference type="EMBL" id="JH921441">
    <property type="protein sequence ID" value="EKD15667.1"/>
    <property type="molecule type" value="Genomic_DNA"/>
</dbReference>
<dbReference type="Proteomes" id="UP000006753">
    <property type="component" value="Unassembled WGS sequence"/>
</dbReference>
<proteinExistence type="predicted"/>
<dbReference type="OrthoDB" id="3564763at2759"/>
<dbReference type="HOGENOM" id="CLU_476557_0_0_1"/>
<feature type="compositionally biased region" description="Basic and acidic residues" evidence="1">
    <location>
        <begin position="71"/>
        <end position="82"/>
    </location>
</feature>
<feature type="region of interest" description="Disordered" evidence="1">
    <location>
        <begin position="1"/>
        <end position="249"/>
    </location>
</feature>
<feature type="compositionally biased region" description="Basic and acidic residues" evidence="1">
    <location>
        <begin position="158"/>
        <end position="172"/>
    </location>
</feature>
<feature type="compositionally biased region" description="Acidic residues" evidence="1">
    <location>
        <begin position="214"/>
        <end position="233"/>
    </location>
</feature>
<feature type="compositionally biased region" description="Low complexity" evidence="1">
    <location>
        <begin position="50"/>
        <end position="62"/>
    </location>
</feature>
<evidence type="ECO:0000256" key="1">
    <source>
        <dbReference type="SAM" id="MobiDB-lite"/>
    </source>
</evidence>
<feature type="compositionally biased region" description="Acidic residues" evidence="1">
    <location>
        <begin position="441"/>
        <end position="456"/>
    </location>
</feature>
<reference evidence="2 3" key="1">
    <citation type="journal article" date="2012" name="BMC Genomics">
        <title>Sequencing the genome of Marssonina brunnea reveals fungus-poplar co-evolution.</title>
        <authorList>
            <person name="Zhu S."/>
            <person name="Cao Y.-Z."/>
            <person name="Jiang C."/>
            <person name="Tan B.-Y."/>
            <person name="Wang Z."/>
            <person name="Feng S."/>
            <person name="Zhang L."/>
            <person name="Su X.-H."/>
            <person name="Brejova B."/>
            <person name="Vinar T."/>
            <person name="Xu M."/>
            <person name="Wang M.-X."/>
            <person name="Zhang S.-G."/>
            <person name="Huang M.-R."/>
            <person name="Wu R."/>
            <person name="Zhou Y."/>
        </authorList>
    </citation>
    <scope>NUCLEOTIDE SEQUENCE [LARGE SCALE GENOMIC DNA]</scope>
    <source>
        <strain evidence="2 3">MB_m1</strain>
    </source>
</reference>
<feature type="compositionally biased region" description="Basic and acidic residues" evidence="1">
    <location>
        <begin position="476"/>
        <end position="486"/>
    </location>
</feature>
<feature type="compositionally biased region" description="Basic and acidic residues" evidence="1">
    <location>
        <begin position="102"/>
        <end position="132"/>
    </location>
</feature>
<feature type="compositionally biased region" description="Basic residues" evidence="1">
    <location>
        <begin position="537"/>
        <end position="555"/>
    </location>
</feature>
<dbReference type="GeneID" id="18762230"/>
<name>K1WTC8_MARBU</name>
<feature type="compositionally biased region" description="Pro residues" evidence="1">
    <location>
        <begin position="29"/>
        <end position="39"/>
    </location>
</feature>
<organism evidence="2 3">
    <name type="scientific">Marssonina brunnea f. sp. multigermtubi (strain MB_m1)</name>
    <name type="common">Marssonina leaf spot fungus</name>
    <dbReference type="NCBI Taxonomy" id="1072389"/>
    <lineage>
        <taxon>Eukaryota</taxon>
        <taxon>Fungi</taxon>
        <taxon>Dikarya</taxon>
        <taxon>Ascomycota</taxon>
        <taxon>Pezizomycotina</taxon>
        <taxon>Leotiomycetes</taxon>
        <taxon>Helotiales</taxon>
        <taxon>Drepanopezizaceae</taxon>
        <taxon>Drepanopeziza</taxon>
    </lineage>
</organism>
<dbReference type="AlphaFoldDB" id="K1WTC8"/>
<dbReference type="KEGG" id="mbe:MBM_06295"/>
<feature type="compositionally biased region" description="Basic and acidic residues" evidence="1">
    <location>
        <begin position="556"/>
        <end position="565"/>
    </location>
</feature>
<accession>K1WTC8</accession>
<protein>
    <submittedName>
        <fullName evidence="2">Uncharacterized protein</fullName>
    </submittedName>
</protein>
<feature type="region of interest" description="Disordered" evidence="1">
    <location>
        <begin position="427"/>
        <end position="572"/>
    </location>
</feature>
<dbReference type="InParanoid" id="K1WTC8"/>
<gene>
    <name evidence="2" type="ORF">MBM_06295</name>
</gene>